<dbReference type="PANTHER" id="PTHR21330:SF1">
    <property type="entry name" value="E3 SUMO-PROTEIN LIGASE NSE2"/>
    <property type="match status" value="1"/>
</dbReference>
<evidence type="ECO:0000256" key="2">
    <source>
        <dbReference type="ARBA" id="ARBA00004718"/>
    </source>
</evidence>
<keyword evidence="5" id="KW-0863">Zinc-finger</keyword>
<dbReference type="Proteomes" id="UP000729402">
    <property type="component" value="Unassembled WGS sequence"/>
</dbReference>
<dbReference type="OrthoDB" id="26899at2759"/>
<protein>
    <recommendedName>
        <fullName evidence="9">SP-RING-type domain-containing protein</fullName>
    </recommendedName>
</protein>
<keyword evidence="6" id="KW-0833">Ubl conjugation pathway</keyword>
<evidence type="ECO:0000256" key="3">
    <source>
        <dbReference type="ARBA" id="ARBA00022679"/>
    </source>
</evidence>
<keyword evidence="3" id="KW-0808">Transferase</keyword>
<evidence type="ECO:0000256" key="1">
    <source>
        <dbReference type="ARBA" id="ARBA00004123"/>
    </source>
</evidence>
<comment type="caution">
    <text evidence="10">The sequence shown here is derived from an EMBL/GenBank/DDBJ whole genome shotgun (WGS) entry which is preliminary data.</text>
</comment>
<name>A0A8J5WAM9_ZIZPA</name>
<dbReference type="GO" id="GO:0005634">
    <property type="term" value="C:nucleus"/>
    <property type="evidence" value="ECO:0007669"/>
    <property type="project" value="UniProtKB-SubCell"/>
</dbReference>
<evidence type="ECO:0000256" key="4">
    <source>
        <dbReference type="ARBA" id="ARBA00022723"/>
    </source>
</evidence>
<reference evidence="10" key="1">
    <citation type="journal article" date="2021" name="bioRxiv">
        <title>Whole Genome Assembly and Annotation of Northern Wild Rice, Zizania palustris L., Supports a Whole Genome Duplication in the Zizania Genus.</title>
        <authorList>
            <person name="Haas M."/>
            <person name="Kono T."/>
            <person name="Macchietto M."/>
            <person name="Millas R."/>
            <person name="McGilp L."/>
            <person name="Shao M."/>
            <person name="Duquette J."/>
            <person name="Hirsch C.N."/>
            <person name="Kimball J."/>
        </authorList>
    </citation>
    <scope>NUCLEOTIDE SEQUENCE</scope>
    <source>
        <tissue evidence="10">Fresh leaf tissue</tissue>
    </source>
</reference>
<gene>
    <name evidence="10" type="ORF">GUJ93_ZPchr0010g11253</name>
</gene>
<reference evidence="10" key="2">
    <citation type="submission" date="2021-02" db="EMBL/GenBank/DDBJ databases">
        <authorList>
            <person name="Kimball J.A."/>
            <person name="Haas M.W."/>
            <person name="Macchietto M."/>
            <person name="Kono T."/>
            <person name="Duquette J."/>
            <person name="Shao M."/>
        </authorList>
    </citation>
    <scope>NUCLEOTIDE SEQUENCE</scope>
    <source>
        <tissue evidence="10">Fresh leaf tissue</tissue>
    </source>
</reference>
<evidence type="ECO:0000256" key="6">
    <source>
        <dbReference type="ARBA" id="ARBA00022786"/>
    </source>
</evidence>
<evidence type="ECO:0000313" key="11">
    <source>
        <dbReference type="Proteomes" id="UP000729402"/>
    </source>
</evidence>
<keyword evidence="7" id="KW-0862">Zinc</keyword>
<dbReference type="GO" id="GO:0016925">
    <property type="term" value="P:protein sumoylation"/>
    <property type="evidence" value="ECO:0007669"/>
    <property type="project" value="UniProtKB-UniPathway"/>
</dbReference>
<evidence type="ECO:0000259" key="9">
    <source>
        <dbReference type="Pfam" id="PF11789"/>
    </source>
</evidence>
<comment type="subcellular location">
    <subcellularLocation>
        <location evidence="1">Nucleus</location>
    </subcellularLocation>
</comment>
<feature type="domain" description="SP-RING-type" evidence="9">
    <location>
        <begin position="135"/>
        <end position="171"/>
    </location>
</feature>
<dbReference type="InterPro" id="IPR004181">
    <property type="entry name" value="Znf_MIZ"/>
</dbReference>
<keyword evidence="8" id="KW-0539">Nucleus</keyword>
<dbReference type="GO" id="GO:0000724">
    <property type="term" value="P:double-strand break repair via homologous recombination"/>
    <property type="evidence" value="ECO:0007669"/>
    <property type="project" value="InterPro"/>
</dbReference>
<dbReference type="GO" id="GO:0030915">
    <property type="term" value="C:Smc5-Smc6 complex"/>
    <property type="evidence" value="ECO:0007669"/>
    <property type="project" value="InterPro"/>
</dbReference>
<sequence length="219" mass="24549">MSSVANKLANAAERDSSEAQALISDIRKALVEIRSVAIEFEKNGNSDKVQRLEKAALELITSYEDCASFAQAIREVPRVYQLSNQRTDFKKLIDGRLARLRGPHRRYRTIHSFGSSGRLFGMFTMLANQCLPVIQLTDPVRCVDCRHIYDKVPIMHYIRTKISPKCPIAGCPKVLQVGRVICDSLLHVEIEELRSSGPSALNATNIEDFTDLGDDDNNE</sequence>
<dbReference type="UniPathway" id="UPA00886"/>
<proteinExistence type="predicted"/>
<dbReference type="EMBL" id="JAAALK010000082">
    <property type="protein sequence ID" value="KAG8086416.1"/>
    <property type="molecule type" value="Genomic_DNA"/>
</dbReference>
<organism evidence="10 11">
    <name type="scientific">Zizania palustris</name>
    <name type="common">Northern wild rice</name>
    <dbReference type="NCBI Taxonomy" id="103762"/>
    <lineage>
        <taxon>Eukaryota</taxon>
        <taxon>Viridiplantae</taxon>
        <taxon>Streptophyta</taxon>
        <taxon>Embryophyta</taxon>
        <taxon>Tracheophyta</taxon>
        <taxon>Spermatophyta</taxon>
        <taxon>Magnoliopsida</taxon>
        <taxon>Liliopsida</taxon>
        <taxon>Poales</taxon>
        <taxon>Poaceae</taxon>
        <taxon>BOP clade</taxon>
        <taxon>Oryzoideae</taxon>
        <taxon>Oryzeae</taxon>
        <taxon>Zizaniinae</taxon>
        <taxon>Zizania</taxon>
    </lineage>
</organism>
<keyword evidence="11" id="KW-1185">Reference proteome</keyword>
<evidence type="ECO:0000256" key="8">
    <source>
        <dbReference type="ARBA" id="ARBA00023242"/>
    </source>
</evidence>
<evidence type="ECO:0000256" key="5">
    <source>
        <dbReference type="ARBA" id="ARBA00022771"/>
    </source>
</evidence>
<dbReference type="Pfam" id="PF11789">
    <property type="entry name" value="zf-Nse"/>
    <property type="match status" value="1"/>
</dbReference>
<evidence type="ECO:0000313" key="10">
    <source>
        <dbReference type="EMBL" id="KAG8086416.1"/>
    </source>
</evidence>
<accession>A0A8J5WAM9</accession>
<dbReference type="GO" id="GO:0008270">
    <property type="term" value="F:zinc ion binding"/>
    <property type="evidence" value="ECO:0007669"/>
    <property type="project" value="UniProtKB-KW"/>
</dbReference>
<dbReference type="GO" id="GO:0061665">
    <property type="term" value="F:SUMO ligase activity"/>
    <property type="evidence" value="ECO:0007669"/>
    <property type="project" value="TreeGrafter"/>
</dbReference>
<dbReference type="AlphaFoldDB" id="A0A8J5WAM9"/>
<keyword evidence="4" id="KW-0479">Metal-binding</keyword>
<evidence type="ECO:0000256" key="7">
    <source>
        <dbReference type="ARBA" id="ARBA00022833"/>
    </source>
</evidence>
<comment type="pathway">
    <text evidence="2">Protein modification; protein sumoylation.</text>
</comment>
<dbReference type="PANTHER" id="PTHR21330">
    <property type="entry name" value="E3 SUMO-PROTEIN LIGASE NSE2"/>
    <property type="match status" value="1"/>
</dbReference>
<dbReference type="InterPro" id="IPR026846">
    <property type="entry name" value="Nse2(Mms21)"/>
</dbReference>